<dbReference type="GO" id="GO:0005886">
    <property type="term" value="C:plasma membrane"/>
    <property type="evidence" value="ECO:0007669"/>
    <property type="project" value="UniProtKB-SubCell"/>
</dbReference>
<dbReference type="RefSeq" id="WP_123381010.1">
    <property type="nucleotide sequence ID" value="NZ_RJKN01000008.1"/>
</dbReference>
<accession>A0A3N1G9U4</accession>
<dbReference type="EMBL" id="RJKN01000008">
    <property type="protein sequence ID" value="ROP27009.1"/>
    <property type="molecule type" value="Genomic_DNA"/>
</dbReference>
<feature type="transmembrane region" description="Helical" evidence="6">
    <location>
        <begin position="12"/>
        <end position="37"/>
    </location>
</feature>
<dbReference type="AlphaFoldDB" id="A0A3N1G9U4"/>
<keyword evidence="8" id="KW-1185">Reference proteome</keyword>
<dbReference type="InParanoid" id="A0A3N1G9U4"/>
<dbReference type="OrthoDB" id="5024156at2"/>
<evidence type="ECO:0000256" key="5">
    <source>
        <dbReference type="ARBA" id="ARBA00023136"/>
    </source>
</evidence>
<feature type="transmembrane region" description="Helical" evidence="6">
    <location>
        <begin position="158"/>
        <end position="179"/>
    </location>
</feature>
<dbReference type="Proteomes" id="UP000276232">
    <property type="component" value="Unassembled WGS sequence"/>
</dbReference>
<name>A0A3N1G9U4_9ACTN</name>
<comment type="caution">
    <text evidence="7">The sequence shown here is derived from an EMBL/GenBank/DDBJ whole genome shotgun (WGS) entry which is preliminary data.</text>
</comment>
<evidence type="ECO:0000313" key="8">
    <source>
        <dbReference type="Proteomes" id="UP000276232"/>
    </source>
</evidence>
<feature type="transmembrane region" description="Helical" evidence="6">
    <location>
        <begin position="125"/>
        <end position="146"/>
    </location>
</feature>
<keyword evidence="5 6" id="KW-0472">Membrane</keyword>
<evidence type="ECO:0000313" key="7">
    <source>
        <dbReference type="EMBL" id="ROP27009.1"/>
    </source>
</evidence>
<protein>
    <submittedName>
        <fullName evidence="7">Putative membrane protein</fullName>
    </submittedName>
</protein>
<evidence type="ECO:0000256" key="4">
    <source>
        <dbReference type="ARBA" id="ARBA00022989"/>
    </source>
</evidence>
<feature type="transmembrane region" description="Helical" evidence="6">
    <location>
        <begin position="82"/>
        <end position="105"/>
    </location>
</feature>
<evidence type="ECO:0000256" key="3">
    <source>
        <dbReference type="ARBA" id="ARBA00022692"/>
    </source>
</evidence>
<sequence>MHHHGSGPAGGVVVLDAVTAAALVGAGALLAVAVVRARRRGPWPAHRTALLALGLVCVAAALVGPLAVAARTGSSAFTAHMAGHLLLGMLGPLLIVRGAPVTLALRALPVGPARRLVRALRSRPVRLLTHPVVAAVPATGGLWVLYGTDLLALTHTSPPVAAAVHAHVLVSGCVLTASLVGVDPDPHRAPVPLRAAVLAASLAAHTVLAQRLRTDPPAGVGPAEAETGALLMLYGGEVVDVALVALVAAGWYRATAPPRVPVRARAGGTPRPAGP</sequence>
<evidence type="ECO:0000256" key="2">
    <source>
        <dbReference type="ARBA" id="ARBA00022475"/>
    </source>
</evidence>
<evidence type="ECO:0000256" key="1">
    <source>
        <dbReference type="ARBA" id="ARBA00004651"/>
    </source>
</evidence>
<feature type="transmembrane region" description="Helical" evidence="6">
    <location>
        <begin position="49"/>
        <end position="70"/>
    </location>
</feature>
<reference evidence="7 8" key="1">
    <citation type="journal article" date="2015" name="Stand. Genomic Sci.">
        <title>Genomic Encyclopedia of Bacterial and Archaeal Type Strains, Phase III: the genomes of soil and plant-associated and newly described type strains.</title>
        <authorList>
            <person name="Whitman W.B."/>
            <person name="Woyke T."/>
            <person name="Klenk H.P."/>
            <person name="Zhou Y."/>
            <person name="Lilburn T.G."/>
            <person name="Beck B.J."/>
            <person name="De Vos P."/>
            <person name="Vandamme P."/>
            <person name="Eisen J.A."/>
            <person name="Garrity G."/>
            <person name="Hugenholtz P."/>
            <person name="Kyrpides N.C."/>
        </authorList>
    </citation>
    <scope>NUCLEOTIDE SEQUENCE [LARGE SCALE GENOMIC DNA]</scope>
    <source>
        <strain evidence="7 8">CECT 7306</strain>
    </source>
</reference>
<evidence type="ECO:0000256" key="6">
    <source>
        <dbReference type="SAM" id="Phobius"/>
    </source>
</evidence>
<gene>
    <name evidence="7" type="ORF">EDC03_2937</name>
</gene>
<comment type="subcellular location">
    <subcellularLocation>
        <location evidence="1">Cell membrane</location>
        <topology evidence="1">Multi-pass membrane protein</topology>
    </subcellularLocation>
</comment>
<keyword evidence="4 6" id="KW-1133">Transmembrane helix</keyword>
<keyword evidence="2" id="KW-1003">Cell membrane</keyword>
<dbReference type="InterPro" id="IPR019108">
    <property type="entry name" value="Caa3_assmbl_CtaG-rel"/>
</dbReference>
<feature type="transmembrane region" description="Helical" evidence="6">
    <location>
        <begin position="191"/>
        <end position="209"/>
    </location>
</feature>
<keyword evidence="3 6" id="KW-0812">Transmembrane</keyword>
<feature type="transmembrane region" description="Helical" evidence="6">
    <location>
        <begin position="229"/>
        <end position="252"/>
    </location>
</feature>
<proteinExistence type="predicted"/>
<organism evidence="7 8">
    <name type="scientific">Pseudokineococcus lusitanus</name>
    <dbReference type="NCBI Taxonomy" id="763993"/>
    <lineage>
        <taxon>Bacteria</taxon>
        <taxon>Bacillati</taxon>
        <taxon>Actinomycetota</taxon>
        <taxon>Actinomycetes</taxon>
        <taxon>Kineosporiales</taxon>
        <taxon>Kineosporiaceae</taxon>
        <taxon>Pseudokineococcus</taxon>
    </lineage>
</organism>
<dbReference type="Pfam" id="PF09678">
    <property type="entry name" value="Caa3_CtaG"/>
    <property type="match status" value="1"/>
</dbReference>